<evidence type="ECO:0000259" key="10">
    <source>
        <dbReference type="Pfam" id="PF25230"/>
    </source>
</evidence>
<dbReference type="EC" id="2.4.-.-" evidence="11"/>
<evidence type="ECO:0000256" key="6">
    <source>
        <dbReference type="ARBA" id="ARBA00022989"/>
    </source>
</evidence>
<dbReference type="AlphaFoldDB" id="A0ABD5W671"/>
<sequence length="763" mass="78154">MSGGSPAGDDRGGGRSADQTTAESVRAALPARVAAADAGRVAAAVLALAGAVVALVAAGDLFPFRSLNHDEGVYLQQAELLLHGKLYLRPPVPAAFRPWFFVDGPAGLYSKYAPVPAAVFALGKLLGGYPVALAGIAAGLVAGTVALGRELFDARVGALAGVLLLATPLFVVHAGVFLPYMLTAALNVAFAVWYLRSERRASGRDAALAGVAVGLAFFARPYTAVLFALPFVLHAVATLGASGAWRVPFGGGAGGEDARGLFRRRLITATGGTAGVVAALGYNAVVTGDPLVFPYLAFAPEDGVGFGERAILGHEVDYTPELALEANRLVLETLVTDWVVAGSLGAAVAAVGVAVALAGDRLPGRIGRWSDAAATPDARIRRGLLATTVATVAGGNVAFWGNFNVLGALEVSTDGLIYYLGPYYHFDLIVPTAVFAAVACVAGVDALASATRSLAARRDRIGGRHARTVVAAMVLLAAGVGGVAAAGAVDDTVERNAAVTEELRAGYGPLANGGAPDDAVVFLPTPYGPWLNHPFQTLRNDAGYGGDTVYALGDTRELAVSEAFAERDLYRYVHTGSWSPTDDSTVEGAVVPVERVSGDRVVVAATLGRPADTESTTVRVTTDEGSAYLVATDDAGPLTLRAVAEGDAVTVTGPELRPSGQEDGTVALDADDEVHLEVYVATGPSTGYSYQVVFPVAREGDGSLRALSPTVERCPVPTRCVPQGVGEPPPDRGVDVAVGTATARPSRLGTAGVASVRQSATDP</sequence>
<gene>
    <name evidence="11" type="ORF">ACFQL9_04230</name>
</gene>
<feature type="transmembrane region" description="Helical" evidence="9">
    <location>
        <begin position="384"/>
        <end position="403"/>
    </location>
</feature>
<dbReference type="GO" id="GO:0008610">
    <property type="term" value="P:lipid biosynthetic process"/>
    <property type="evidence" value="ECO:0007669"/>
    <property type="project" value="UniProtKB-ARBA"/>
</dbReference>
<feature type="transmembrane region" description="Helical" evidence="9">
    <location>
        <begin position="266"/>
        <end position="285"/>
    </location>
</feature>
<protein>
    <submittedName>
        <fullName evidence="11">ArnT family glycosyltransferase</fullName>
        <ecNumber evidence="11">2.4.-.-</ecNumber>
    </submittedName>
</protein>
<dbReference type="PANTHER" id="PTHR33908:SF11">
    <property type="entry name" value="MEMBRANE PROTEIN"/>
    <property type="match status" value="1"/>
</dbReference>
<dbReference type="PANTHER" id="PTHR33908">
    <property type="entry name" value="MANNOSYLTRANSFERASE YKCB-RELATED"/>
    <property type="match status" value="1"/>
</dbReference>
<reference evidence="11 12" key="1">
    <citation type="journal article" date="2019" name="Int. J. Syst. Evol. Microbiol.">
        <title>The Global Catalogue of Microorganisms (GCM) 10K type strain sequencing project: providing services to taxonomists for standard genome sequencing and annotation.</title>
        <authorList>
            <consortium name="The Broad Institute Genomics Platform"/>
            <consortium name="The Broad Institute Genome Sequencing Center for Infectious Disease"/>
            <person name="Wu L."/>
            <person name="Ma J."/>
        </authorList>
    </citation>
    <scope>NUCLEOTIDE SEQUENCE [LARGE SCALE GENOMIC DNA]</scope>
    <source>
        <strain evidence="11 12">DT31</strain>
    </source>
</reference>
<dbReference type="InterPro" id="IPR050297">
    <property type="entry name" value="LipidA_mod_glycosyltrf_83"/>
</dbReference>
<organism evidence="11 12">
    <name type="scientific">Halobaculum lipolyticum</name>
    <dbReference type="NCBI Taxonomy" id="3032001"/>
    <lineage>
        <taxon>Archaea</taxon>
        <taxon>Methanobacteriati</taxon>
        <taxon>Methanobacteriota</taxon>
        <taxon>Stenosarchaea group</taxon>
        <taxon>Halobacteria</taxon>
        <taxon>Halobacteriales</taxon>
        <taxon>Haloferacaceae</taxon>
        <taxon>Halobaculum</taxon>
    </lineage>
</organism>
<feature type="domain" description="DUF7846" evidence="10">
    <location>
        <begin position="519"/>
        <end position="693"/>
    </location>
</feature>
<feature type="region of interest" description="Disordered" evidence="8">
    <location>
        <begin position="744"/>
        <end position="763"/>
    </location>
</feature>
<evidence type="ECO:0000256" key="1">
    <source>
        <dbReference type="ARBA" id="ARBA00004651"/>
    </source>
</evidence>
<evidence type="ECO:0000256" key="9">
    <source>
        <dbReference type="SAM" id="Phobius"/>
    </source>
</evidence>
<evidence type="ECO:0000256" key="7">
    <source>
        <dbReference type="ARBA" id="ARBA00023136"/>
    </source>
</evidence>
<feature type="region of interest" description="Disordered" evidence="8">
    <location>
        <begin position="1"/>
        <end position="21"/>
    </location>
</feature>
<dbReference type="Proteomes" id="UP001596461">
    <property type="component" value="Unassembled WGS sequence"/>
</dbReference>
<feature type="transmembrane region" description="Helical" evidence="9">
    <location>
        <begin position="154"/>
        <end position="171"/>
    </location>
</feature>
<evidence type="ECO:0000256" key="5">
    <source>
        <dbReference type="ARBA" id="ARBA00022692"/>
    </source>
</evidence>
<keyword evidence="3 11" id="KW-0328">Glycosyltransferase</keyword>
<keyword evidence="2" id="KW-1003">Cell membrane</keyword>
<keyword evidence="5 9" id="KW-0812">Transmembrane</keyword>
<evidence type="ECO:0000313" key="12">
    <source>
        <dbReference type="Proteomes" id="UP001596461"/>
    </source>
</evidence>
<feature type="transmembrane region" description="Helical" evidence="9">
    <location>
        <begin position="469"/>
        <end position="489"/>
    </location>
</feature>
<feature type="transmembrane region" description="Helical" evidence="9">
    <location>
        <begin position="129"/>
        <end position="147"/>
    </location>
</feature>
<keyword evidence="12" id="KW-1185">Reference proteome</keyword>
<evidence type="ECO:0000256" key="4">
    <source>
        <dbReference type="ARBA" id="ARBA00022679"/>
    </source>
</evidence>
<keyword evidence="4 11" id="KW-0808">Transferase</keyword>
<feature type="transmembrane region" description="Helical" evidence="9">
    <location>
        <begin position="41"/>
        <end position="62"/>
    </location>
</feature>
<keyword evidence="7 9" id="KW-0472">Membrane</keyword>
<name>A0ABD5W671_9EURY</name>
<dbReference type="EMBL" id="JBHTAH010000002">
    <property type="protein sequence ID" value="MFC7068841.1"/>
    <property type="molecule type" value="Genomic_DNA"/>
</dbReference>
<dbReference type="RefSeq" id="WP_284033342.1">
    <property type="nucleotide sequence ID" value="NZ_CP126155.1"/>
</dbReference>
<dbReference type="Pfam" id="PF25230">
    <property type="entry name" value="DUF7846"/>
    <property type="match status" value="1"/>
</dbReference>
<evidence type="ECO:0000256" key="2">
    <source>
        <dbReference type="ARBA" id="ARBA00022475"/>
    </source>
</evidence>
<feature type="transmembrane region" description="Helical" evidence="9">
    <location>
        <begin position="338"/>
        <end position="358"/>
    </location>
</feature>
<proteinExistence type="predicted"/>
<dbReference type="InterPro" id="IPR057168">
    <property type="entry name" value="DUF7846"/>
</dbReference>
<keyword evidence="6 9" id="KW-1133">Transmembrane helix</keyword>
<evidence type="ECO:0000256" key="8">
    <source>
        <dbReference type="SAM" id="MobiDB-lite"/>
    </source>
</evidence>
<comment type="subcellular location">
    <subcellularLocation>
        <location evidence="1">Cell membrane</location>
        <topology evidence="1">Multi-pass membrane protein</topology>
    </subcellularLocation>
</comment>
<dbReference type="GeneID" id="81126962"/>
<feature type="transmembrane region" description="Helical" evidence="9">
    <location>
        <begin position="225"/>
        <end position="245"/>
    </location>
</feature>
<feature type="transmembrane region" description="Helical" evidence="9">
    <location>
        <begin position="423"/>
        <end position="448"/>
    </location>
</feature>
<dbReference type="GO" id="GO:0016757">
    <property type="term" value="F:glycosyltransferase activity"/>
    <property type="evidence" value="ECO:0007669"/>
    <property type="project" value="UniProtKB-KW"/>
</dbReference>
<evidence type="ECO:0000256" key="3">
    <source>
        <dbReference type="ARBA" id="ARBA00022676"/>
    </source>
</evidence>
<comment type="caution">
    <text evidence="11">The sequence shown here is derived from an EMBL/GenBank/DDBJ whole genome shotgun (WGS) entry which is preliminary data.</text>
</comment>
<dbReference type="GO" id="GO:0005886">
    <property type="term" value="C:plasma membrane"/>
    <property type="evidence" value="ECO:0007669"/>
    <property type="project" value="UniProtKB-SubCell"/>
</dbReference>
<accession>A0ABD5W671</accession>
<evidence type="ECO:0000313" key="11">
    <source>
        <dbReference type="EMBL" id="MFC7068841.1"/>
    </source>
</evidence>